<evidence type="ECO:0000313" key="12">
    <source>
        <dbReference type="Proteomes" id="UP001642464"/>
    </source>
</evidence>
<dbReference type="InterPro" id="IPR012094">
    <property type="entry name" value="tRNA_Ile_lys_synt"/>
</dbReference>
<dbReference type="CDD" id="cd01992">
    <property type="entry name" value="TilS_N"/>
    <property type="match status" value="1"/>
</dbReference>
<evidence type="ECO:0000256" key="8">
    <source>
        <dbReference type="ARBA" id="ARBA00048539"/>
    </source>
</evidence>
<feature type="signal peptide" evidence="9">
    <location>
        <begin position="1"/>
        <end position="18"/>
    </location>
</feature>
<dbReference type="EMBL" id="CAXAMM010039018">
    <property type="protein sequence ID" value="CAK9082998.1"/>
    <property type="molecule type" value="Genomic_DNA"/>
</dbReference>
<dbReference type="Gene3D" id="1.10.150.130">
    <property type="match status" value="1"/>
</dbReference>
<dbReference type="Proteomes" id="UP001642464">
    <property type="component" value="Unassembled WGS sequence"/>
</dbReference>
<evidence type="ECO:0000256" key="7">
    <source>
        <dbReference type="ARBA" id="ARBA00023172"/>
    </source>
</evidence>
<name>A0ABP0Q541_9DINO</name>
<keyword evidence="6" id="KW-0238">DNA-binding</keyword>
<evidence type="ECO:0000256" key="2">
    <source>
        <dbReference type="ARBA" id="ARBA00022598"/>
    </source>
</evidence>
<evidence type="ECO:0000256" key="5">
    <source>
        <dbReference type="ARBA" id="ARBA00022840"/>
    </source>
</evidence>
<evidence type="ECO:0000259" key="10">
    <source>
        <dbReference type="Pfam" id="PF01171"/>
    </source>
</evidence>
<keyword evidence="9" id="KW-0732">Signal</keyword>
<proteinExistence type="inferred from homology"/>
<dbReference type="SUPFAM" id="SSF53335">
    <property type="entry name" value="S-adenosyl-L-methionine-dependent methyltransferases"/>
    <property type="match status" value="1"/>
</dbReference>
<dbReference type="NCBIfam" id="TIGR02432">
    <property type="entry name" value="lysidine_TilS_N"/>
    <property type="match status" value="1"/>
</dbReference>
<dbReference type="SUPFAM" id="SSF56349">
    <property type="entry name" value="DNA breaking-rejoining enzymes"/>
    <property type="match status" value="1"/>
</dbReference>
<keyword evidence="5" id="KW-0067">ATP-binding</keyword>
<dbReference type="InterPro" id="IPR010998">
    <property type="entry name" value="Integrase_recombinase_N"/>
</dbReference>
<evidence type="ECO:0000256" key="3">
    <source>
        <dbReference type="ARBA" id="ARBA00022694"/>
    </source>
</evidence>
<dbReference type="PANTHER" id="PTHR43033:SF1">
    <property type="entry name" value="TRNA(ILE)-LYSIDINE SYNTHASE-RELATED"/>
    <property type="match status" value="1"/>
</dbReference>
<dbReference type="Gene3D" id="3.40.50.150">
    <property type="entry name" value="Vaccinia Virus protein VP39"/>
    <property type="match status" value="1"/>
</dbReference>
<comment type="caution">
    <text evidence="11">The sequence shown here is derived from an EMBL/GenBank/DDBJ whole genome shotgun (WGS) entry which is preliminary data.</text>
</comment>
<evidence type="ECO:0000256" key="1">
    <source>
        <dbReference type="ARBA" id="ARBA00013267"/>
    </source>
</evidence>
<dbReference type="PANTHER" id="PTHR43033">
    <property type="entry name" value="TRNA(ILE)-LYSIDINE SYNTHASE-RELATED"/>
    <property type="match status" value="1"/>
</dbReference>
<dbReference type="HAMAP" id="MF_01161">
    <property type="entry name" value="tRNA_Ile_lys_synt"/>
    <property type="match status" value="1"/>
</dbReference>
<keyword evidence="4" id="KW-0547">Nucleotide-binding</keyword>
<keyword evidence="3" id="KW-0819">tRNA processing</keyword>
<organism evidence="11 12">
    <name type="scientific">Durusdinium trenchii</name>
    <dbReference type="NCBI Taxonomy" id="1381693"/>
    <lineage>
        <taxon>Eukaryota</taxon>
        <taxon>Sar</taxon>
        <taxon>Alveolata</taxon>
        <taxon>Dinophyceae</taxon>
        <taxon>Suessiales</taxon>
        <taxon>Symbiodiniaceae</taxon>
        <taxon>Durusdinium</taxon>
    </lineage>
</organism>
<protein>
    <recommendedName>
        <fullName evidence="1">tRNA(Ile)-lysidine synthetase</fullName>
        <ecNumber evidence="1">6.3.4.19</ecNumber>
    </recommendedName>
</protein>
<dbReference type="Gene3D" id="3.40.50.620">
    <property type="entry name" value="HUPs"/>
    <property type="match status" value="1"/>
</dbReference>
<dbReference type="InterPro" id="IPR014729">
    <property type="entry name" value="Rossmann-like_a/b/a_fold"/>
</dbReference>
<dbReference type="InterPro" id="IPR011063">
    <property type="entry name" value="TilS/TtcA_N"/>
</dbReference>
<feature type="domain" description="tRNA(Ile)-lysidine/2-thiocytidine synthase N-terminal" evidence="10">
    <location>
        <begin position="67"/>
        <end position="247"/>
    </location>
</feature>
<dbReference type="InterPro" id="IPR029063">
    <property type="entry name" value="SAM-dependent_MTases_sf"/>
</dbReference>
<keyword evidence="2" id="KW-0436">Ligase</keyword>
<dbReference type="InterPro" id="IPR012795">
    <property type="entry name" value="tRNA_Ile_lys_synt_N"/>
</dbReference>
<evidence type="ECO:0000256" key="6">
    <source>
        <dbReference type="ARBA" id="ARBA00023125"/>
    </source>
</evidence>
<accession>A0ABP0Q541</accession>
<reference evidence="11 12" key="1">
    <citation type="submission" date="2024-02" db="EMBL/GenBank/DDBJ databases">
        <authorList>
            <person name="Chen Y."/>
            <person name="Shah S."/>
            <person name="Dougan E. K."/>
            <person name="Thang M."/>
            <person name="Chan C."/>
        </authorList>
    </citation>
    <scope>NUCLEOTIDE SEQUENCE [LARGE SCALE GENOMIC DNA]</scope>
</reference>
<keyword evidence="12" id="KW-1185">Reference proteome</keyword>
<evidence type="ECO:0000256" key="4">
    <source>
        <dbReference type="ARBA" id="ARBA00022741"/>
    </source>
</evidence>
<feature type="chain" id="PRO_5047044548" description="tRNA(Ile)-lysidine synthetase" evidence="9">
    <location>
        <begin position="19"/>
        <end position="955"/>
    </location>
</feature>
<dbReference type="InterPro" id="IPR011010">
    <property type="entry name" value="DNA_brk_join_enz"/>
</dbReference>
<gene>
    <name evidence="11" type="ORF">SCF082_LOCUS39416</name>
</gene>
<dbReference type="Pfam" id="PF01171">
    <property type="entry name" value="ATP_bind_3"/>
    <property type="match status" value="1"/>
</dbReference>
<dbReference type="SUPFAM" id="SSF52402">
    <property type="entry name" value="Adenine nucleotide alpha hydrolases-like"/>
    <property type="match status" value="1"/>
</dbReference>
<comment type="catalytic activity">
    <reaction evidence="8">
        <text>cytidine(34) in tRNA(Ile2) + L-lysine + ATP = lysidine(34) in tRNA(Ile2) + AMP + diphosphate + H(+)</text>
        <dbReference type="Rhea" id="RHEA:43744"/>
        <dbReference type="Rhea" id="RHEA-COMP:10625"/>
        <dbReference type="Rhea" id="RHEA-COMP:10670"/>
        <dbReference type="ChEBI" id="CHEBI:15378"/>
        <dbReference type="ChEBI" id="CHEBI:30616"/>
        <dbReference type="ChEBI" id="CHEBI:32551"/>
        <dbReference type="ChEBI" id="CHEBI:33019"/>
        <dbReference type="ChEBI" id="CHEBI:82748"/>
        <dbReference type="ChEBI" id="CHEBI:83665"/>
        <dbReference type="ChEBI" id="CHEBI:456215"/>
        <dbReference type="EC" id="6.3.4.19"/>
    </reaction>
</comment>
<dbReference type="EC" id="6.3.4.19" evidence="1"/>
<evidence type="ECO:0000313" key="11">
    <source>
        <dbReference type="EMBL" id="CAK9082998.1"/>
    </source>
</evidence>
<dbReference type="InterPro" id="IPR013762">
    <property type="entry name" value="Integrase-like_cat_sf"/>
</dbReference>
<dbReference type="Gene3D" id="1.10.443.10">
    <property type="entry name" value="Intergrase catalytic core"/>
    <property type="match status" value="1"/>
</dbReference>
<sequence length="955" mass="108098">MAVRYRPLLLLLAALCLAICRQIINPSSKMPICFAKMDVRVQRALIQRVDKMLTTSCGVAANSQVPIIISVSGGLDSVALLRLVHRIASRHPWRLHVLHFNHGLRPEAVTEEAFVQELSKSLELPFFVRYGDPQRLKTSKLGLQAAARDWRQGESKALLSALEKDEDGVVLLAHHADDQVETQLLKLLRGGHLARLGGMRAREGPFARPLLSTRKDELKAFLCEENQSWMEDASNAQPVYQRNRVRLELVPMLVDLLGGKDALHNRFQEIAQQSGQLSSLLEELCEQNHGPEYSSNAKQGTKHAPGYEVPLAFCLDVSSFQDLPEMVQYEFVWRFVSNACGAMLSHSAVGSIVRSILSDQRAVPFTWLLGSGWELKQKGSQPVEPMKRSKRSLQYAGLHPRTLRAYRTALDRFLKHVQRKRLSISKPWKLDQQVAEFIDLSYQEGEPMSYSGHLLSALKRFHPALRLELPVASQYFRNWQRCYVPSRALPAHWELVEAMMGLAHAQGFHEFALLLALGFNAMLRTSEMLSLTHQHLVPHRHGKGMSLIIPGSKTSQGNPQVLLVLDAELIGYATSLRRPGERSLLWPGGAHRFRQLFAALLRRLGFAEDDYTPYSLRRGGATWFFQSSLSLDATVARGRWSCNKTAKQYIDEGTFQLAQVSFTPVQRSRIRTWRLNFLPVDADPAYDAPDDENDVGPFDCPEGLTNITTLIKRSGSDKFFPHHYERYYEHWLKDKRCKPGLKIVEIGAEHGRSLKIWDDYFTSPKTVLGVAYGNSAGGVEKTLGPKTSVIWGDQSKNETMQDLISRGPWDIIIDDASHEPSHMIYSLFSLWKSLKPGGLYVIEDLETNYWRHGKVVYGYKLKNTGIGTTAKWSAVKKIEQITQVLVRHQIGAKNLTVMPGDESLCAVEWGMNIVRLRKCTREERAFHPKMSPKVFFDKKKMDAWIEEAKSTNPII</sequence>
<keyword evidence="7" id="KW-0233">DNA recombination</keyword>
<evidence type="ECO:0000256" key="9">
    <source>
        <dbReference type="SAM" id="SignalP"/>
    </source>
</evidence>